<gene>
    <name evidence="6" type="ORF">SAMN06265377_3634</name>
</gene>
<evidence type="ECO:0000256" key="3">
    <source>
        <dbReference type="ARBA" id="ARBA00023163"/>
    </source>
</evidence>
<dbReference type="GO" id="GO:0043565">
    <property type="term" value="F:sequence-specific DNA binding"/>
    <property type="evidence" value="ECO:0007669"/>
    <property type="project" value="InterPro"/>
</dbReference>
<dbReference type="Gene3D" id="1.10.10.60">
    <property type="entry name" value="Homeodomain-like"/>
    <property type="match status" value="1"/>
</dbReference>
<feature type="transmembrane region" description="Helical" evidence="4">
    <location>
        <begin position="6"/>
        <end position="24"/>
    </location>
</feature>
<proteinExistence type="predicted"/>
<dbReference type="Proteomes" id="UP000219048">
    <property type="component" value="Unassembled WGS sequence"/>
</dbReference>
<dbReference type="PRINTS" id="PR00032">
    <property type="entry name" value="HTHARAC"/>
</dbReference>
<dbReference type="InterPro" id="IPR009057">
    <property type="entry name" value="Homeodomain-like_sf"/>
</dbReference>
<feature type="transmembrane region" description="Helical" evidence="4">
    <location>
        <begin position="140"/>
        <end position="158"/>
    </location>
</feature>
<feature type="transmembrane region" description="Helical" evidence="4">
    <location>
        <begin position="101"/>
        <end position="120"/>
    </location>
</feature>
<keyword evidence="7" id="KW-1185">Reference proteome</keyword>
<dbReference type="AlphaFoldDB" id="A0A285MZ26"/>
<accession>A0A285MZ26</accession>
<dbReference type="PANTHER" id="PTHR43280:SF29">
    <property type="entry name" value="ARAC-FAMILY TRANSCRIPTIONAL REGULATOR"/>
    <property type="match status" value="1"/>
</dbReference>
<keyword evidence="3" id="KW-0804">Transcription</keyword>
<feature type="transmembrane region" description="Helical" evidence="4">
    <location>
        <begin position="71"/>
        <end position="89"/>
    </location>
</feature>
<feature type="transmembrane region" description="Helical" evidence="4">
    <location>
        <begin position="179"/>
        <end position="200"/>
    </location>
</feature>
<dbReference type="Pfam" id="PF12833">
    <property type="entry name" value="HTH_18"/>
    <property type="match status" value="1"/>
</dbReference>
<dbReference type="SUPFAM" id="SSF46689">
    <property type="entry name" value="Homeodomain-like"/>
    <property type="match status" value="1"/>
</dbReference>
<evidence type="ECO:0000256" key="1">
    <source>
        <dbReference type="ARBA" id="ARBA00023015"/>
    </source>
</evidence>
<dbReference type="GO" id="GO:0003700">
    <property type="term" value="F:DNA-binding transcription factor activity"/>
    <property type="evidence" value="ECO:0007669"/>
    <property type="project" value="InterPro"/>
</dbReference>
<evidence type="ECO:0000259" key="5">
    <source>
        <dbReference type="PROSITE" id="PS01124"/>
    </source>
</evidence>
<evidence type="ECO:0000256" key="2">
    <source>
        <dbReference type="ARBA" id="ARBA00023125"/>
    </source>
</evidence>
<sequence length="380" mass="44496">MKLLVDFILVGGIVITLLILFLLFKKKQKELPHVILTVFFILLLFVSLRFYAEYHKITWLFRVSFIPEDTIVWFIGPLLMLYIKSLFLATNKLIRKNLIHFVPFLLYLVFISIPVLVSAIKGNFIFEYLRWLSNHTYLMVIFRGLLLVGYILYCLHLFKQYVALIKTNYSSLTNYDFLWIRRLLFGSLIIISLDIFSELYEMVFGYLGWDAGYITVISMVILIAYLGYHGANQSKILLPSFLLLDNGNLSGDVKRQKVIMASTFSNEEIQLLEEKLQYILKEEKPYLDEDLTLNKLAKLLEVTDKKLSAFLNQYLQTTFYDLINKERVAVVKEKLQSSNFNKFTLLGIAYESGFKSKTSFNRIFKKETGLSPSEYRKQYM</sequence>
<keyword evidence="2" id="KW-0238">DNA-binding</keyword>
<reference evidence="7" key="1">
    <citation type="submission" date="2017-09" db="EMBL/GenBank/DDBJ databases">
        <authorList>
            <person name="Varghese N."/>
            <person name="Submissions S."/>
        </authorList>
    </citation>
    <scope>NUCLEOTIDE SEQUENCE [LARGE SCALE GENOMIC DNA]</scope>
    <source>
        <strain evidence="7">DSM 25885</strain>
    </source>
</reference>
<name>A0A285MZ26_9FLAO</name>
<keyword evidence="1" id="KW-0805">Transcription regulation</keyword>
<feature type="transmembrane region" description="Helical" evidence="4">
    <location>
        <begin position="206"/>
        <end position="228"/>
    </location>
</feature>
<dbReference type="PROSITE" id="PS01124">
    <property type="entry name" value="HTH_ARAC_FAMILY_2"/>
    <property type="match status" value="1"/>
</dbReference>
<keyword evidence="4" id="KW-0812">Transmembrane</keyword>
<dbReference type="InterPro" id="IPR018060">
    <property type="entry name" value="HTH_AraC"/>
</dbReference>
<dbReference type="PANTHER" id="PTHR43280">
    <property type="entry name" value="ARAC-FAMILY TRANSCRIPTIONAL REGULATOR"/>
    <property type="match status" value="1"/>
</dbReference>
<dbReference type="SMART" id="SM00342">
    <property type="entry name" value="HTH_ARAC"/>
    <property type="match status" value="1"/>
</dbReference>
<keyword evidence="4" id="KW-0472">Membrane</keyword>
<protein>
    <submittedName>
        <fullName evidence="6">Transcriptional regulator, AraC family</fullName>
    </submittedName>
</protein>
<feature type="transmembrane region" description="Helical" evidence="4">
    <location>
        <begin position="31"/>
        <end position="51"/>
    </location>
</feature>
<evidence type="ECO:0000313" key="7">
    <source>
        <dbReference type="Proteomes" id="UP000219048"/>
    </source>
</evidence>
<dbReference type="InterPro" id="IPR020449">
    <property type="entry name" value="Tscrpt_reg_AraC-type_HTH"/>
</dbReference>
<dbReference type="PROSITE" id="PS00041">
    <property type="entry name" value="HTH_ARAC_FAMILY_1"/>
    <property type="match status" value="1"/>
</dbReference>
<feature type="domain" description="HTH araC/xylS-type" evidence="5">
    <location>
        <begin position="273"/>
        <end position="378"/>
    </location>
</feature>
<keyword evidence="4" id="KW-1133">Transmembrane helix</keyword>
<organism evidence="6 7">
    <name type="scientific">Flagellimonas pacifica</name>
    <dbReference type="NCBI Taxonomy" id="1247520"/>
    <lineage>
        <taxon>Bacteria</taxon>
        <taxon>Pseudomonadati</taxon>
        <taxon>Bacteroidota</taxon>
        <taxon>Flavobacteriia</taxon>
        <taxon>Flavobacteriales</taxon>
        <taxon>Flavobacteriaceae</taxon>
        <taxon>Flagellimonas</taxon>
    </lineage>
</organism>
<dbReference type="OrthoDB" id="5492415at2"/>
<dbReference type="EMBL" id="OBEH01000007">
    <property type="protein sequence ID" value="SNZ01787.1"/>
    <property type="molecule type" value="Genomic_DNA"/>
</dbReference>
<dbReference type="InterPro" id="IPR018062">
    <property type="entry name" value="HTH_AraC-typ_CS"/>
</dbReference>
<evidence type="ECO:0000313" key="6">
    <source>
        <dbReference type="EMBL" id="SNZ01787.1"/>
    </source>
</evidence>
<evidence type="ECO:0000256" key="4">
    <source>
        <dbReference type="SAM" id="Phobius"/>
    </source>
</evidence>